<organism evidence="15">
    <name type="scientific">Amphora coffeiformis</name>
    <dbReference type="NCBI Taxonomy" id="265554"/>
    <lineage>
        <taxon>Eukaryota</taxon>
        <taxon>Sar</taxon>
        <taxon>Stramenopiles</taxon>
        <taxon>Ochrophyta</taxon>
        <taxon>Bacillariophyta</taxon>
        <taxon>Bacillariophyceae</taxon>
        <taxon>Bacillariophycidae</taxon>
        <taxon>Thalassiophysales</taxon>
        <taxon>Catenulaceae</taxon>
        <taxon>Amphora</taxon>
    </lineage>
</organism>
<keyword evidence="11" id="KW-0408">Iron</keyword>
<evidence type="ECO:0000256" key="7">
    <source>
        <dbReference type="ARBA" id="ARBA00022723"/>
    </source>
</evidence>
<dbReference type="AlphaFoldDB" id="A0A7S3L0V3"/>
<dbReference type="GO" id="GO:0016020">
    <property type="term" value="C:membrane"/>
    <property type="evidence" value="ECO:0007669"/>
    <property type="project" value="UniProtKB-SubCell"/>
</dbReference>
<keyword evidence="9 13" id="KW-1133">Transmembrane helix</keyword>
<dbReference type="Gene3D" id="1.20.1260.140">
    <property type="entry name" value="Alternative oxidase"/>
    <property type="match status" value="1"/>
</dbReference>
<dbReference type="PANTHER" id="PTHR31803">
    <property type="entry name" value="ALTERNATIVE OXIDASE"/>
    <property type="match status" value="1"/>
</dbReference>
<evidence type="ECO:0000256" key="13">
    <source>
        <dbReference type="SAM" id="Phobius"/>
    </source>
</evidence>
<dbReference type="GO" id="GO:0046872">
    <property type="term" value="F:metal ion binding"/>
    <property type="evidence" value="ECO:0007669"/>
    <property type="project" value="UniProtKB-KW"/>
</dbReference>
<keyword evidence="14" id="KW-0732">Signal</keyword>
<comment type="subcellular location">
    <subcellularLocation>
        <location evidence="2">Membrane</location>
    </subcellularLocation>
</comment>
<evidence type="ECO:0000256" key="3">
    <source>
        <dbReference type="ARBA" id="ARBA00008388"/>
    </source>
</evidence>
<evidence type="ECO:0000313" key="15">
    <source>
        <dbReference type="EMBL" id="CAE0407574.1"/>
    </source>
</evidence>
<dbReference type="Pfam" id="PF01786">
    <property type="entry name" value="AOX"/>
    <property type="match status" value="1"/>
</dbReference>
<gene>
    <name evidence="15" type="ORF">ACOF00016_LOCUS5388</name>
</gene>
<dbReference type="InterPro" id="IPR038659">
    <property type="entry name" value="AOX_sf"/>
</dbReference>
<evidence type="ECO:0000256" key="10">
    <source>
        <dbReference type="ARBA" id="ARBA00023002"/>
    </source>
</evidence>
<keyword evidence="10" id="KW-0560">Oxidoreductase</keyword>
<dbReference type="PANTHER" id="PTHR31803:SF19">
    <property type="entry name" value="UBIQUINOL OXIDASE"/>
    <property type="match status" value="1"/>
</dbReference>
<evidence type="ECO:0000256" key="14">
    <source>
        <dbReference type="SAM" id="SignalP"/>
    </source>
</evidence>
<keyword evidence="12 13" id="KW-0472">Membrane</keyword>
<feature type="chain" id="PRO_5031226775" description="Ubiquinol oxidase" evidence="14">
    <location>
        <begin position="17"/>
        <end position="388"/>
    </location>
</feature>
<feature type="signal peptide" evidence="14">
    <location>
        <begin position="1"/>
        <end position="16"/>
    </location>
</feature>
<keyword evidence="8" id="KW-0249">Electron transport</keyword>
<comment type="cofactor">
    <cofactor evidence="1">
        <name>Fe cation</name>
        <dbReference type="ChEBI" id="CHEBI:24875"/>
    </cofactor>
</comment>
<evidence type="ECO:0000256" key="11">
    <source>
        <dbReference type="ARBA" id="ARBA00023004"/>
    </source>
</evidence>
<keyword evidence="7" id="KW-0479">Metal-binding</keyword>
<evidence type="ECO:0000256" key="9">
    <source>
        <dbReference type="ARBA" id="ARBA00022989"/>
    </source>
</evidence>
<evidence type="ECO:0000256" key="12">
    <source>
        <dbReference type="ARBA" id="ARBA00023136"/>
    </source>
</evidence>
<dbReference type="InterPro" id="IPR002680">
    <property type="entry name" value="AOX"/>
</dbReference>
<dbReference type="GO" id="GO:0005739">
    <property type="term" value="C:mitochondrion"/>
    <property type="evidence" value="ECO:0007669"/>
    <property type="project" value="TreeGrafter"/>
</dbReference>
<evidence type="ECO:0000256" key="5">
    <source>
        <dbReference type="ARBA" id="ARBA00022660"/>
    </source>
</evidence>
<name>A0A7S3L0V3_9STRA</name>
<evidence type="ECO:0008006" key="16">
    <source>
        <dbReference type="Google" id="ProtNLM"/>
    </source>
</evidence>
<sequence>MTRIICLLVVLAKSHAFVTWRPQTVCRSNRLPFRRIIADESRVPSDARQGSPSQQEEVDFYIELTQHKKFDGTKPDSSWNLALSNFARQSKTIGEEILQMTGIVKQDPLLPPQVLGLTLSNKSVAQTEAKRIAAGDGVDAHPVSMAMYKLGCSILDTVFEERPIQRFWFLEVVARIPYFSYVSMLHLYESLGWWRCVELRKVHAAEEWNELHHLLIMESLGGNLLWSDRFLAYHAAILYYWLLILVFLGSPRIAYQFMELLEAHAVDTYTTFCRQNKQRLQQLPAPSVAKSYYASGDLYLFDDFQISRPPGSRRPPCDNLYDVFMNIAADEGEHVKTMAACQEYALSGTRVVSPHLNYAAGSASVEDKRQMWKEWSEQMNPPSEMEGF</sequence>
<keyword evidence="4" id="KW-0813">Transport</keyword>
<protein>
    <recommendedName>
        <fullName evidence="16">Ubiquinol oxidase</fullName>
    </recommendedName>
</protein>
<dbReference type="GO" id="GO:0009916">
    <property type="term" value="F:alternative oxidase activity"/>
    <property type="evidence" value="ECO:0007669"/>
    <property type="project" value="InterPro"/>
</dbReference>
<dbReference type="GO" id="GO:0010230">
    <property type="term" value="P:alternative respiration"/>
    <property type="evidence" value="ECO:0007669"/>
    <property type="project" value="TreeGrafter"/>
</dbReference>
<evidence type="ECO:0000256" key="1">
    <source>
        <dbReference type="ARBA" id="ARBA00001962"/>
    </source>
</evidence>
<keyword evidence="5" id="KW-0679">Respiratory chain</keyword>
<evidence type="ECO:0000256" key="6">
    <source>
        <dbReference type="ARBA" id="ARBA00022692"/>
    </source>
</evidence>
<evidence type="ECO:0000256" key="2">
    <source>
        <dbReference type="ARBA" id="ARBA00004370"/>
    </source>
</evidence>
<comment type="similarity">
    <text evidence="3">Belongs to the alternative oxidase family.</text>
</comment>
<accession>A0A7S3L0V3</accession>
<evidence type="ECO:0000256" key="8">
    <source>
        <dbReference type="ARBA" id="ARBA00022982"/>
    </source>
</evidence>
<feature type="transmembrane region" description="Helical" evidence="13">
    <location>
        <begin position="230"/>
        <end position="248"/>
    </location>
</feature>
<evidence type="ECO:0000256" key="4">
    <source>
        <dbReference type="ARBA" id="ARBA00022448"/>
    </source>
</evidence>
<keyword evidence="6 13" id="KW-0812">Transmembrane</keyword>
<dbReference type="EMBL" id="HBIM01006328">
    <property type="protein sequence ID" value="CAE0407574.1"/>
    <property type="molecule type" value="Transcribed_RNA"/>
</dbReference>
<reference evidence="15" key="1">
    <citation type="submission" date="2021-01" db="EMBL/GenBank/DDBJ databases">
        <authorList>
            <person name="Corre E."/>
            <person name="Pelletier E."/>
            <person name="Niang G."/>
            <person name="Scheremetjew M."/>
            <person name="Finn R."/>
            <person name="Kale V."/>
            <person name="Holt S."/>
            <person name="Cochrane G."/>
            <person name="Meng A."/>
            <person name="Brown T."/>
            <person name="Cohen L."/>
        </authorList>
    </citation>
    <scope>NUCLEOTIDE SEQUENCE</scope>
    <source>
        <strain evidence="15">CCMP127</strain>
    </source>
</reference>
<proteinExistence type="inferred from homology"/>